<reference evidence="1" key="1">
    <citation type="submission" date="2014-11" db="EMBL/GenBank/DDBJ databases">
        <authorList>
            <person name="Amaro Gonzalez C."/>
        </authorList>
    </citation>
    <scope>NUCLEOTIDE SEQUENCE</scope>
</reference>
<protein>
    <submittedName>
        <fullName evidence="1">Uncharacterized protein</fullName>
    </submittedName>
</protein>
<accession>A0A0E9PRX9</accession>
<dbReference type="EMBL" id="GBXM01101752">
    <property type="protein sequence ID" value="JAH06825.1"/>
    <property type="molecule type" value="Transcribed_RNA"/>
</dbReference>
<proteinExistence type="predicted"/>
<organism evidence="1">
    <name type="scientific">Anguilla anguilla</name>
    <name type="common">European freshwater eel</name>
    <name type="synonym">Muraena anguilla</name>
    <dbReference type="NCBI Taxonomy" id="7936"/>
    <lineage>
        <taxon>Eukaryota</taxon>
        <taxon>Metazoa</taxon>
        <taxon>Chordata</taxon>
        <taxon>Craniata</taxon>
        <taxon>Vertebrata</taxon>
        <taxon>Euteleostomi</taxon>
        <taxon>Actinopterygii</taxon>
        <taxon>Neopterygii</taxon>
        <taxon>Teleostei</taxon>
        <taxon>Anguilliformes</taxon>
        <taxon>Anguillidae</taxon>
        <taxon>Anguilla</taxon>
    </lineage>
</organism>
<dbReference type="AlphaFoldDB" id="A0A0E9PRX9"/>
<sequence length="94" mass="11355">MFVRGCVRGCVHTWMHARVRSQILRICTCSTLFASFVPRSRSSTLQWWRMRVRYWHRAIEKLKAVLYYSTFSDIFLWAVEWRIQKSGWACKHPS</sequence>
<name>A0A0E9PRX9_ANGAN</name>
<evidence type="ECO:0000313" key="1">
    <source>
        <dbReference type="EMBL" id="JAH06825.1"/>
    </source>
</evidence>
<reference evidence="1" key="2">
    <citation type="journal article" date="2015" name="Fish Shellfish Immunol.">
        <title>Early steps in the European eel (Anguilla anguilla)-Vibrio vulnificus interaction in the gills: Role of the RtxA13 toxin.</title>
        <authorList>
            <person name="Callol A."/>
            <person name="Pajuelo D."/>
            <person name="Ebbesson L."/>
            <person name="Teles M."/>
            <person name="MacKenzie S."/>
            <person name="Amaro C."/>
        </authorList>
    </citation>
    <scope>NUCLEOTIDE SEQUENCE</scope>
</reference>